<evidence type="ECO:0000259" key="2">
    <source>
        <dbReference type="Pfam" id="PF22725"/>
    </source>
</evidence>
<evidence type="ECO:0000313" key="3">
    <source>
        <dbReference type="EMBL" id="NRQ42871.1"/>
    </source>
</evidence>
<evidence type="ECO:0000313" key="4">
    <source>
        <dbReference type="Proteomes" id="UP000523161"/>
    </source>
</evidence>
<dbReference type="Gene3D" id="3.40.50.720">
    <property type="entry name" value="NAD(P)-binding Rossmann-like Domain"/>
    <property type="match status" value="1"/>
</dbReference>
<sequence>MAQTKVRMAMVGGGEGAFIGAIHRIAARLDNQIELVAGCFSSKVERSKAMAAQLGISAARCYDSYQQLFAAEAQLPPQQRIEFVAIVTPNHLHFPVAKAALQAGFHVLSDKPATLSLAEAQQLQALVQQSGLRYGLTHTYAAYPMVQQARLLVQQGRLGTVRRVAVSYPQGWLADKADSDGSAQAQWRLDPARAGSSGCFADIGSHAFQLAEFISDLQVTELCADLATVVEGRLLDDDGSALLRFNNGARGTLLASQVCAGMGNALQISVYGELGSLSWQQEQPNQLSLQLRDQPQQIWQAGSDNAYLAEQVRTWCRTPAGHPEGYLEAFANIYRDFALALRQPGAGSLAAGITEAVRGMAFLQAAVESSKQNAAWVAIAEQHTFTGQ</sequence>
<name>A0A7Y5EJ00_9GAMM</name>
<proteinExistence type="predicted"/>
<reference evidence="3 4" key="1">
    <citation type="submission" date="2020-06" db="EMBL/GenBank/DDBJ databases">
        <title>Rheinheimera sp. nov., a marine bacterium isolated from coastal.</title>
        <authorList>
            <person name="Yu Q."/>
            <person name="Qi Y."/>
            <person name="Pu J."/>
        </authorList>
    </citation>
    <scope>NUCLEOTIDE SEQUENCE [LARGE SCALE GENOMIC DNA]</scope>
    <source>
        <strain evidence="3 4">YQF-2</strain>
    </source>
</reference>
<dbReference type="Pfam" id="PF01408">
    <property type="entry name" value="GFO_IDH_MocA"/>
    <property type="match status" value="1"/>
</dbReference>
<dbReference type="Proteomes" id="UP000523161">
    <property type="component" value="Unassembled WGS sequence"/>
</dbReference>
<organism evidence="3 4">
    <name type="scientific">Rheinheimera lutimaris</name>
    <dbReference type="NCBI Taxonomy" id="2740584"/>
    <lineage>
        <taxon>Bacteria</taxon>
        <taxon>Pseudomonadati</taxon>
        <taxon>Pseudomonadota</taxon>
        <taxon>Gammaproteobacteria</taxon>
        <taxon>Chromatiales</taxon>
        <taxon>Chromatiaceae</taxon>
        <taxon>Rheinheimera</taxon>
    </lineage>
</organism>
<gene>
    <name evidence="3" type="ORF">HRH59_09935</name>
</gene>
<dbReference type="SUPFAM" id="SSF55347">
    <property type="entry name" value="Glyceraldehyde-3-phosphate dehydrogenase-like, C-terminal domain"/>
    <property type="match status" value="1"/>
</dbReference>
<dbReference type="SUPFAM" id="SSF51735">
    <property type="entry name" value="NAD(P)-binding Rossmann-fold domains"/>
    <property type="match status" value="1"/>
</dbReference>
<feature type="domain" description="Gfo/Idh/MocA-like oxidoreductase N-terminal" evidence="1">
    <location>
        <begin position="7"/>
        <end position="136"/>
    </location>
</feature>
<evidence type="ECO:0000259" key="1">
    <source>
        <dbReference type="Pfam" id="PF01408"/>
    </source>
</evidence>
<keyword evidence="4" id="KW-1185">Reference proteome</keyword>
<comment type="caution">
    <text evidence="3">The sequence shown here is derived from an EMBL/GenBank/DDBJ whole genome shotgun (WGS) entry which is preliminary data.</text>
</comment>
<dbReference type="PANTHER" id="PTHR43708">
    <property type="entry name" value="CONSERVED EXPRESSED OXIDOREDUCTASE (EUROFUNG)"/>
    <property type="match status" value="1"/>
</dbReference>
<dbReference type="RefSeq" id="WP_173501115.1">
    <property type="nucleotide sequence ID" value="NZ_JABSOD010000008.1"/>
</dbReference>
<dbReference type="InterPro" id="IPR000683">
    <property type="entry name" value="Gfo/Idh/MocA-like_OxRdtase_N"/>
</dbReference>
<dbReference type="InterPro" id="IPR036291">
    <property type="entry name" value="NAD(P)-bd_dom_sf"/>
</dbReference>
<dbReference type="EMBL" id="JABSOD010000008">
    <property type="protein sequence ID" value="NRQ42871.1"/>
    <property type="molecule type" value="Genomic_DNA"/>
</dbReference>
<dbReference type="PANTHER" id="PTHR43708:SF3">
    <property type="entry name" value="OXIDOREDUCTASE"/>
    <property type="match status" value="1"/>
</dbReference>
<accession>A0A7Y5EJ00</accession>
<dbReference type="InterPro" id="IPR051317">
    <property type="entry name" value="Gfo/Idh/MocA_oxidoreduct"/>
</dbReference>
<dbReference type="AlphaFoldDB" id="A0A7Y5EJ00"/>
<feature type="domain" description="GFO/IDH/MocA-like oxidoreductase" evidence="2">
    <location>
        <begin position="146"/>
        <end position="277"/>
    </location>
</feature>
<dbReference type="Pfam" id="PF22725">
    <property type="entry name" value="GFO_IDH_MocA_C3"/>
    <property type="match status" value="1"/>
</dbReference>
<dbReference type="GO" id="GO:0000166">
    <property type="term" value="F:nucleotide binding"/>
    <property type="evidence" value="ECO:0007669"/>
    <property type="project" value="InterPro"/>
</dbReference>
<dbReference type="InterPro" id="IPR055170">
    <property type="entry name" value="GFO_IDH_MocA-like_dom"/>
</dbReference>
<protein>
    <submittedName>
        <fullName evidence="3">Gfo/Idh/MocA family oxidoreductase</fullName>
    </submittedName>
</protein>
<dbReference type="Gene3D" id="3.30.360.10">
    <property type="entry name" value="Dihydrodipicolinate Reductase, domain 2"/>
    <property type="match status" value="1"/>
</dbReference>